<keyword evidence="4" id="KW-0479">Metal-binding</keyword>
<dbReference type="PANTHER" id="PTHR30616:SF2">
    <property type="entry name" value="PURINE NUCLEOSIDE PHOSPHORYLASE LACC1"/>
    <property type="match status" value="1"/>
</dbReference>
<dbReference type="OrthoDB" id="4279at2"/>
<name>A0A1I1ELK2_BREAD</name>
<dbReference type="Gene3D" id="3.60.140.10">
    <property type="entry name" value="CNF1/YfiH-like putative cysteine hydrolases"/>
    <property type="match status" value="1"/>
</dbReference>
<evidence type="ECO:0000313" key="11">
    <source>
        <dbReference type="Proteomes" id="UP000240042"/>
    </source>
</evidence>
<reference evidence="11" key="1">
    <citation type="submission" date="2016-10" db="EMBL/GenBank/DDBJ databases">
        <authorList>
            <person name="Varghese N."/>
            <person name="Submissions S."/>
        </authorList>
    </citation>
    <scope>NUCLEOTIDE SEQUENCE [LARGE SCALE GENOMIC DNA]</scope>
    <source>
        <strain evidence="11">ATCC 43811</strain>
    </source>
</reference>
<comment type="catalytic activity">
    <reaction evidence="9">
        <text>S-methyl-5'-thioadenosine + phosphate = 5-(methylsulfanyl)-alpha-D-ribose 1-phosphate + adenine</text>
        <dbReference type="Rhea" id="RHEA:11852"/>
        <dbReference type="ChEBI" id="CHEBI:16708"/>
        <dbReference type="ChEBI" id="CHEBI:17509"/>
        <dbReference type="ChEBI" id="CHEBI:43474"/>
        <dbReference type="ChEBI" id="CHEBI:58533"/>
        <dbReference type="EC" id="2.4.2.28"/>
    </reaction>
    <physiologicalReaction direction="left-to-right" evidence="9">
        <dbReference type="Rhea" id="RHEA:11853"/>
    </physiologicalReaction>
</comment>
<dbReference type="GO" id="GO:0016787">
    <property type="term" value="F:hydrolase activity"/>
    <property type="evidence" value="ECO:0007669"/>
    <property type="project" value="UniProtKB-KW"/>
</dbReference>
<dbReference type="STRING" id="34097.SAMN02745150_01145"/>
<evidence type="ECO:0008006" key="12">
    <source>
        <dbReference type="Google" id="ProtNLM"/>
    </source>
</evidence>
<keyword evidence="5" id="KW-0378">Hydrolase</keyword>
<dbReference type="RefSeq" id="WP_092319541.1">
    <property type="nucleotide sequence ID" value="NZ_FOKY01000014.1"/>
</dbReference>
<dbReference type="AlphaFoldDB" id="A0A1I1ELK2"/>
<comment type="catalytic activity">
    <reaction evidence="1">
        <text>inosine + phosphate = alpha-D-ribose 1-phosphate + hypoxanthine</text>
        <dbReference type="Rhea" id="RHEA:27646"/>
        <dbReference type="ChEBI" id="CHEBI:17368"/>
        <dbReference type="ChEBI" id="CHEBI:17596"/>
        <dbReference type="ChEBI" id="CHEBI:43474"/>
        <dbReference type="ChEBI" id="CHEBI:57720"/>
        <dbReference type="EC" id="2.4.2.1"/>
    </reaction>
    <physiologicalReaction direction="left-to-right" evidence="1">
        <dbReference type="Rhea" id="RHEA:27647"/>
    </physiologicalReaction>
</comment>
<dbReference type="GO" id="GO:0005507">
    <property type="term" value="F:copper ion binding"/>
    <property type="evidence" value="ECO:0007669"/>
    <property type="project" value="TreeGrafter"/>
</dbReference>
<sequence>MYIRFWEKFPNLIVGTTTKNSGNFALNNSQIQHENIYLKRNQFSLELGFDHLLLLSQTHSDIVINADISKLPREGDAFFTSCSQKLLGILTADCMPIFIYHPKAKIIGLVHSGRQGLHNKITNKTLLCIKNQYDIQLKDIYILIGPHICPACYSLDSDILSSFGLSQHEKTLDMPSILIKNLIQLGIPCDQIELSNYCTYCSVVNNEPLFYSHRNGHSERILSFIGMI</sequence>
<evidence type="ECO:0000256" key="1">
    <source>
        <dbReference type="ARBA" id="ARBA00000553"/>
    </source>
</evidence>
<evidence type="ECO:0000256" key="6">
    <source>
        <dbReference type="ARBA" id="ARBA00022833"/>
    </source>
</evidence>
<comment type="similarity">
    <text evidence="2">Belongs to the purine nucleoside phosphorylase YfiH/LACC1 family.</text>
</comment>
<keyword evidence="11" id="KW-1185">Reference proteome</keyword>
<evidence type="ECO:0000256" key="3">
    <source>
        <dbReference type="ARBA" id="ARBA00022679"/>
    </source>
</evidence>
<gene>
    <name evidence="10" type="ORF">SAMN02745150_01145</name>
</gene>
<dbReference type="Proteomes" id="UP000240042">
    <property type="component" value="Unassembled WGS sequence"/>
</dbReference>
<evidence type="ECO:0000313" key="10">
    <source>
        <dbReference type="EMBL" id="SFB87512.1"/>
    </source>
</evidence>
<dbReference type="InterPro" id="IPR003730">
    <property type="entry name" value="Cu_polyphenol_OxRdtase"/>
</dbReference>
<comment type="catalytic activity">
    <reaction evidence="7">
        <text>adenosine + H2O + H(+) = inosine + NH4(+)</text>
        <dbReference type="Rhea" id="RHEA:24408"/>
        <dbReference type="ChEBI" id="CHEBI:15377"/>
        <dbReference type="ChEBI" id="CHEBI:15378"/>
        <dbReference type="ChEBI" id="CHEBI:16335"/>
        <dbReference type="ChEBI" id="CHEBI:17596"/>
        <dbReference type="ChEBI" id="CHEBI:28938"/>
        <dbReference type="EC" id="3.5.4.4"/>
    </reaction>
    <physiologicalReaction direction="left-to-right" evidence="7">
        <dbReference type="Rhea" id="RHEA:24409"/>
    </physiologicalReaction>
</comment>
<organism evidence="10 11">
    <name type="scientific">Brevinema andersonii</name>
    <dbReference type="NCBI Taxonomy" id="34097"/>
    <lineage>
        <taxon>Bacteria</taxon>
        <taxon>Pseudomonadati</taxon>
        <taxon>Spirochaetota</taxon>
        <taxon>Spirochaetia</taxon>
        <taxon>Brevinematales</taxon>
        <taxon>Brevinemataceae</taxon>
        <taxon>Brevinema</taxon>
    </lineage>
</organism>
<dbReference type="SUPFAM" id="SSF64438">
    <property type="entry name" value="CNF1/YfiH-like putative cysteine hydrolases"/>
    <property type="match status" value="1"/>
</dbReference>
<keyword evidence="3" id="KW-0808">Transferase</keyword>
<dbReference type="PANTHER" id="PTHR30616">
    <property type="entry name" value="UNCHARACTERIZED PROTEIN YFIH"/>
    <property type="match status" value="1"/>
</dbReference>
<evidence type="ECO:0000256" key="2">
    <source>
        <dbReference type="ARBA" id="ARBA00007353"/>
    </source>
</evidence>
<dbReference type="InterPro" id="IPR038371">
    <property type="entry name" value="Cu_polyphenol_OxRdtase_sf"/>
</dbReference>
<dbReference type="CDD" id="cd16833">
    <property type="entry name" value="YfiH"/>
    <property type="match status" value="1"/>
</dbReference>
<proteinExistence type="inferred from homology"/>
<protein>
    <recommendedName>
        <fullName evidence="12">Purine nucleoside phosphorylase</fullName>
    </recommendedName>
</protein>
<dbReference type="GO" id="GO:0017061">
    <property type="term" value="F:S-methyl-5-thioadenosine phosphorylase activity"/>
    <property type="evidence" value="ECO:0007669"/>
    <property type="project" value="UniProtKB-EC"/>
</dbReference>
<dbReference type="Pfam" id="PF02578">
    <property type="entry name" value="Cu-oxidase_4"/>
    <property type="match status" value="1"/>
</dbReference>
<comment type="catalytic activity">
    <reaction evidence="8">
        <text>adenosine + phosphate = alpha-D-ribose 1-phosphate + adenine</text>
        <dbReference type="Rhea" id="RHEA:27642"/>
        <dbReference type="ChEBI" id="CHEBI:16335"/>
        <dbReference type="ChEBI" id="CHEBI:16708"/>
        <dbReference type="ChEBI" id="CHEBI:43474"/>
        <dbReference type="ChEBI" id="CHEBI:57720"/>
        <dbReference type="EC" id="2.4.2.1"/>
    </reaction>
    <physiologicalReaction direction="left-to-right" evidence="8">
        <dbReference type="Rhea" id="RHEA:27643"/>
    </physiologicalReaction>
</comment>
<dbReference type="EMBL" id="FOKY01000014">
    <property type="protein sequence ID" value="SFB87512.1"/>
    <property type="molecule type" value="Genomic_DNA"/>
</dbReference>
<keyword evidence="6" id="KW-0862">Zinc</keyword>
<evidence type="ECO:0000256" key="9">
    <source>
        <dbReference type="ARBA" id="ARBA00049893"/>
    </source>
</evidence>
<accession>A0A1I1ELK2</accession>
<evidence type="ECO:0000256" key="7">
    <source>
        <dbReference type="ARBA" id="ARBA00047989"/>
    </source>
</evidence>
<dbReference type="InterPro" id="IPR011324">
    <property type="entry name" value="Cytotoxic_necrot_fac-like_cat"/>
</dbReference>
<evidence type="ECO:0000256" key="8">
    <source>
        <dbReference type="ARBA" id="ARBA00048968"/>
    </source>
</evidence>
<evidence type="ECO:0000256" key="4">
    <source>
        <dbReference type="ARBA" id="ARBA00022723"/>
    </source>
</evidence>
<evidence type="ECO:0000256" key="5">
    <source>
        <dbReference type="ARBA" id="ARBA00022801"/>
    </source>
</evidence>